<dbReference type="EMBL" id="CP002838">
    <property type="protein sequence ID" value="AEM39179.1"/>
    <property type="molecule type" value="Genomic_DNA"/>
</dbReference>
<gene>
    <name evidence="1" type="ordered locus">Pyrfu_1320</name>
</gene>
<sequence>MERGRTFELHVKEPTVLVVIRGIARVKAPNGLHAELGPCTMLYLPGGMKVQIEAPWEDVEVRPMKSYDMGREPRLLYNGYAVKSPTGEAALCIHVTNEGTRVLMPAEAYIVAGKVLVKQNGSARILEDGEKLEPHALLLPEGGRRATVLLLARP</sequence>
<reference evidence="1 2" key="1">
    <citation type="journal article" date="2011" name="Stand. Genomic Sci.">
        <title>Complete genome sequence of the hyperthermophilic chemolithoautotroph Pyrolobus fumarii type strain (1A).</title>
        <authorList>
            <person name="Anderson I."/>
            <person name="Goker M."/>
            <person name="Nolan M."/>
            <person name="Lucas S."/>
            <person name="Hammon N."/>
            <person name="Deshpande S."/>
            <person name="Cheng J.F."/>
            <person name="Tapia R."/>
            <person name="Han C."/>
            <person name="Goodwin L."/>
            <person name="Pitluck S."/>
            <person name="Huntemann M."/>
            <person name="Liolios K."/>
            <person name="Ivanova N."/>
            <person name="Pagani I."/>
            <person name="Mavromatis K."/>
            <person name="Ovchinikova G."/>
            <person name="Pati A."/>
            <person name="Chen A."/>
            <person name="Palaniappan K."/>
            <person name="Land M."/>
            <person name="Hauser L."/>
            <person name="Brambilla E.M."/>
            <person name="Huber H."/>
            <person name="Yasawong M."/>
            <person name="Rohde M."/>
            <person name="Spring S."/>
            <person name="Abt B."/>
            <person name="Sikorski J."/>
            <person name="Wirth R."/>
            <person name="Detter J.C."/>
            <person name="Woyke T."/>
            <person name="Bristow J."/>
            <person name="Eisen J.A."/>
            <person name="Markowitz V."/>
            <person name="Hugenholtz P."/>
            <person name="Kyrpides N.C."/>
            <person name="Klenk H.P."/>
            <person name="Lapidus A."/>
        </authorList>
    </citation>
    <scope>NUCLEOTIDE SEQUENCE [LARGE SCALE GENOMIC DNA]</scope>
    <source>
        <strain evidence="2">DSM 11204 / 1A</strain>
    </source>
</reference>
<proteinExistence type="predicted"/>
<organism evidence="1 2">
    <name type="scientific">Pyrolobus fumarii (strain DSM 11204 / 1A)</name>
    <dbReference type="NCBI Taxonomy" id="694429"/>
    <lineage>
        <taxon>Archaea</taxon>
        <taxon>Thermoproteota</taxon>
        <taxon>Thermoprotei</taxon>
        <taxon>Desulfurococcales</taxon>
        <taxon>Pyrodictiaceae</taxon>
        <taxon>Pyrolobus</taxon>
    </lineage>
</organism>
<evidence type="ECO:0000313" key="1">
    <source>
        <dbReference type="EMBL" id="AEM39179.1"/>
    </source>
</evidence>
<dbReference type="InParanoid" id="G0EGF4"/>
<evidence type="ECO:0000313" key="2">
    <source>
        <dbReference type="Proteomes" id="UP000001037"/>
    </source>
</evidence>
<dbReference type="AlphaFoldDB" id="G0EGF4"/>
<dbReference type="KEGG" id="pfm:Pyrfu_1320"/>
<dbReference type="Proteomes" id="UP000001037">
    <property type="component" value="Chromosome"/>
</dbReference>
<keyword evidence="2" id="KW-1185">Reference proteome</keyword>
<dbReference type="HOGENOM" id="CLU_1700341_0_0_2"/>
<protein>
    <submittedName>
        <fullName evidence="1">Uncharacterized protein</fullName>
    </submittedName>
</protein>
<accession>G0EGF4</accession>
<name>G0EGF4_PYRF1</name>